<dbReference type="NCBIfam" id="TIGR00360">
    <property type="entry name" value="ComEC_N-term"/>
    <property type="match status" value="1"/>
</dbReference>
<feature type="domain" description="DUF4131" evidence="8">
    <location>
        <begin position="37"/>
        <end position="205"/>
    </location>
</feature>
<name>A0A7V0N0V5_UNCAE</name>
<evidence type="ECO:0000256" key="2">
    <source>
        <dbReference type="ARBA" id="ARBA00022475"/>
    </source>
</evidence>
<dbReference type="InterPro" id="IPR004477">
    <property type="entry name" value="ComEC_N"/>
</dbReference>
<feature type="domain" description="ComEC/Rec2-related protein" evidence="7">
    <location>
        <begin position="251"/>
        <end position="391"/>
    </location>
</feature>
<comment type="caution">
    <text evidence="9">The sequence shown here is derived from an EMBL/GenBank/DDBJ whole genome shotgun (WGS) entry which is preliminary data.</text>
</comment>
<evidence type="ECO:0000256" key="6">
    <source>
        <dbReference type="SAM" id="Phobius"/>
    </source>
</evidence>
<dbReference type="AlphaFoldDB" id="A0A7V0N0V5"/>
<dbReference type="InterPro" id="IPR052159">
    <property type="entry name" value="Competence_DNA_uptake"/>
</dbReference>
<feature type="transmembrane region" description="Helical" evidence="6">
    <location>
        <begin position="61"/>
        <end position="84"/>
    </location>
</feature>
<dbReference type="EMBL" id="DRBC01000165">
    <property type="protein sequence ID" value="HDN84671.1"/>
    <property type="molecule type" value="Genomic_DNA"/>
</dbReference>
<dbReference type="GO" id="GO:0005886">
    <property type="term" value="C:plasma membrane"/>
    <property type="evidence" value="ECO:0007669"/>
    <property type="project" value="UniProtKB-SubCell"/>
</dbReference>
<dbReference type="PANTHER" id="PTHR30619:SF1">
    <property type="entry name" value="RECOMBINATION PROTEIN 2"/>
    <property type="match status" value="1"/>
</dbReference>
<keyword evidence="5 6" id="KW-0472">Membrane</keyword>
<feature type="transmembrane region" description="Helical" evidence="6">
    <location>
        <begin position="370"/>
        <end position="387"/>
    </location>
</feature>
<evidence type="ECO:0000256" key="5">
    <source>
        <dbReference type="ARBA" id="ARBA00023136"/>
    </source>
</evidence>
<evidence type="ECO:0000256" key="1">
    <source>
        <dbReference type="ARBA" id="ARBA00004651"/>
    </source>
</evidence>
<gene>
    <name evidence="9" type="ORF">ENG47_02780</name>
</gene>
<accession>A0A7V0N0V5</accession>
<feature type="transmembrane region" description="Helical" evidence="6">
    <location>
        <begin position="36"/>
        <end position="54"/>
    </location>
</feature>
<feature type="transmembrane region" description="Helical" evidence="6">
    <location>
        <begin position="302"/>
        <end position="317"/>
    </location>
</feature>
<feature type="transmembrane region" description="Helical" evidence="6">
    <location>
        <begin position="347"/>
        <end position="364"/>
    </location>
</feature>
<evidence type="ECO:0000256" key="4">
    <source>
        <dbReference type="ARBA" id="ARBA00022989"/>
    </source>
</evidence>
<comment type="subcellular location">
    <subcellularLocation>
        <location evidence="1">Cell membrane</location>
        <topology evidence="1">Multi-pass membrane protein</topology>
    </subcellularLocation>
</comment>
<organism evidence="9">
    <name type="scientific">Aerophobetes bacterium</name>
    <dbReference type="NCBI Taxonomy" id="2030807"/>
    <lineage>
        <taxon>Bacteria</taxon>
        <taxon>Candidatus Aerophobota</taxon>
    </lineage>
</organism>
<keyword evidence="2" id="KW-1003">Cell membrane</keyword>
<evidence type="ECO:0000259" key="8">
    <source>
        <dbReference type="Pfam" id="PF13567"/>
    </source>
</evidence>
<sequence length="397" mass="45286">MGDLRHFKKPIFGVVVIFMAGILVGRYLPFSICPSLIFYFFLIGTLGFAILGYLKSKDKMVIFFIFTGIFLAGILHFLICYFPSRKDIVKYAPSRKPVVIVGRIINSPRLREGKKKRVSFIIKPLWLEIESGENGGNFRSCLTKQNRKKVDGKVWVTSFFPYRYYKYGDIVRIKGKLSIPRGAQGKNRFNWQRYLSYQGIWTEITTGRVEILERNKGNPILHLIFSTGKWMEDEIDKLLPYPYSSILKGIMLGDKEDLPSRVLDNFRTTGTAHVLVVSGLHVGLLLFILVTLFRFLRFPRKISFCLSLPVIFYYALMTGLRPPIIRASLMATVGIICYLLDREVPLPVILFLAAFVVLILDPLSLFSVSFQLSFLAVGGIISSLLIFRKNLSFCLDG</sequence>
<dbReference type="PANTHER" id="PTHR30619">
    <property type="entry name" value="DNA INTERNALIZATION/COMPETENCE PROTEIN COMEC/REC2"/>
    <property type="match status" value="1"/>
</dbReference>
<keyword evidence="4 6" id="KW-1133">Transmembrane helix</keyword>
<feature type="transmembrane region" description="Helical" evidence="6">
    <location>
        <begin position="12"/>
        <end position="30"/>
    </location>
</feature>
<evidence type="ECO:0000259" key="7">
    <source>
        <dbReference type="Pfam" id="PF03772"/>
    </source>
</evidence>
<protein>
    <submittedName>
        <fullName evidence="9">ComEC family competence protein</fullName>
    </submittedName>
</protein>
<dbReference type="InterPro" id="IPR025405">
    <property type="entry name" value="DUF4131"/>
</dbReference>
<evidence type="ECO:0000313" key="9">
    <source>
        <dbReference type="EMBL" id="HDN84671.1"/>
    </source>
</evidence>
<keyword evidence="3 6" id="KW-0812">Transmembrane</keyword>
<dbReference type="Proteomes" id="UP000885660">
    <property type="component" value="Unassembled WGS sequence"/>
</dbReference>
<dbReference type="Pfam" id="PF03772">
    <property type="entry name" value="Competence"/>
    <property type="match status" value="1"/>
</dbReference>
<reference evidence="9" key="1">
    <citation type="journal article" date="2020" name="mSystems">
        <title>Genome- and Community-Level Interaction Insights into Carbon Utilization and Element Cycling Functions of Hydrothermarchaeota in Hydrothermal Sediment.</title>
        <authorList>
            <person name="Zhou Z."/>
            <person name="Liu Y."/>
            <person name="Xu W."/>
            <person name="Pan J."/>
            <person name="Luo Z.H."/>
            <person name="Li M."/>
        </authorList>
    </citation>
    <scope>NUCLEOTIDE SEQUENCE [LARGE SCALE GENOMIC DNA]</scope>
    <source>
        <strain evidence="9">HyVt-219</strain>
    </source>
</reference>
<proteinExistence type="predicted"/>
<feature type="transmembrane region" description="Helical" evidence="6">
    <location>
        <begin position="272"/>
        <end position="295"/>
    </location>
</feature>
<evidence type="ECO:0000256" key="3">
    <source>
        <dbReference type="ARBA" id="ARBA00022692"/>
    </source>
</evidence>
<dbReference type="Pfam" id="PF13567">
    <property type="entry name" value="DUF4131"/>
    <property type="match status" value="1"/>
</dbReference>